<dbReference type="EMBL" id="DVHB01000129">
    <property type="protein sequence ID" value="HIR40165.1"/>
    <property type="molecule type" value="Genomic_DNA"/>
</dbReference>
<keyword evidence="1" id="KW-1133">Transmembrane helix</keyword>
<comment type="caution">
    <text evidence="2">The sequence shown here is derived from an EMBL/GenBank/DDBJ whole genome shotgun (WGS) entry which is preliminary data.</text>
</comment>
<dbReference type="Proteomes" id="UP000824179">
    <property type="component" value="Unassembled WGS sequence"/>
</dbReference>
<organism evidence="2 3">
    <name type="scientific">Candidatus Coproplasma stercoripullorum</name>
    <dbReference type="NCBI Taxonomy" id="2840751"/>
    <lineage>
        <taxon>Bacteria</taxon>
        <taxon>Bacillati</taxon>
        <taxon>Bacillota</taxon>
        <taxon>Clostridia</taxon>
        <taxon>Eubacteriales</taxon>
        <taxon>Candidatus Coproplasma</taxon>
    </lineage>
</organism>
<dbReference type="SUPFAM" id="SSF63825">
    <property type="entry name" value="YWTD domain"/>
    <property type="match status" value="1"/>
</dbReference>
<dbReference type="AlphaFoldDB" id="A0A9D1AHI3"/>
<gene>
    <name evidence="2" type="ORF">IAB90_07280</name>
</gene>
<protein>
    <submittedName>
        <fullName evidence="2">Uncharacterized protein</fullName>
    </submittedName>
</protein>
<sequence length="349" mass="37955">MDKQKKNAARDAAAGAGAPAKTRKIVTVFAVIASVVAALGVFLMVWYLGDRYPDFERRFRQETEIPALDEGFIPQGLGNSADGDVMFISGYMNDGSPSRIYVLEDGAVTGYVTVTLDDGSAYTGHAGGVASNGTSRVWIASGGKIYVLSYSEVMSAAEDNGAVEITNSWNANCNASFCYYRSGYLYVGEFYRAGNYETDMSHRFTTPAGDENTAIILRYSATTSTPTAPSRIFSITGKIQGMAMSEDGSKIILSQSYGLHNSHILTYSFSTSSTAHSDDAITINGTEYDVYFLDSANLLSDYEIPSMSEGMCSDGDRIYVLFESASVKYGAFVREKLEHIYSFRLRNAD</sequence>
<reference evidence="2" key="2">
    <citation type="journal article" date="2021" name="PeerJ">
        <title>Extensive microbial diversity within the chicken gut microbiome revealed by metagenomics and culture.</title>
        <authorList>
            <person name="Gilroy R."/>
            <person name="Ravi A."/>
            <person name="Getino M."/>
            <person name="Pursley I."/>
            <person name="Horton D.L."/>
            <person name="Alikhan N.F."/>
            <person name="Baker D."/>
            <person name="Gharbi K."/>
            <person name="Hall N."/>
            <person name="Watson M."/>
            <person name="Adriaenssens E.M."/>
            <person name="Foster-Nyarko E."/>
            <person name="Jarju S."/>
            <person name="Secka A."/>
            <person name="Antonio M."/>
            <person name="Oren A."/>
            <person name="Chaudhuri R.R."/>
            <person name="La Ragione R."/>
            <person name="Hildebrand F."/>
            <person name="Pallen M.J."/>
        </authorList>
    </citation>
    <scope>NUCLEOTIDE SEQUENCE</scope>
    <source>
        <strain evidence="2">ChiW25-3613</strain>
    </source>
</reference>
<keyword evidence="1" id="KW-0472">Membrane</keyword>
<proteinExistence type="predicted"/>
<evidence type="ECO:0000313" key="2">
    <source>
        <dbReference type="EMBL" id="HIR40165.1"/>
    </source>
</evidence>
<evidence type="ECO:0000256" key="1">
    <source>
        <dbReference type="SAM" id="Phobius"/>
    </source>
</evidence>
<name>A0A9D1AHI3_9FIRM</name>
<feature type="transmembrane region" description="Helical" evidence="1">
    <location>
        <begin position="25"/>
        <end position="48"/>
    </location>
</feature>
<reference evidence="2" key="1">
    <citation type="submission" date="2020-10" db="EMBL/GenBank/DDBJ databases">
        <authorList>
            <person name="Gilroy R."/>
        </authorList>
    </citation>
    <scope>NUCLEOTIDE SEQUENCE</scope>
    <source>
        <strain evidence="2">ChiW25-3613</strain>
    </source>
</reference>
<accession>A0A9D1AHI3</accession>
<keyword evidence="1" id="KW-0812">Transmembrane</keyword>
<evidence type="ECO:0000313" key="3">
    <source>
        <dbReference type="Proteomes" id="UP000824179"/>
    </source>
</evidence>